<accession>A0A765FTJ8</accession>
<reference evidence="1" key="1">
    <citation type="journal article" date="2018" name="Genome Biol.">
        <title>SKESA: strategic k-mer extension for scrupulous assemblies.</title>
        <authorList>
            <person name="Souvorov A."/>
            <person name="Agarwala R."/>
            <person name="Lipman D.J."/>
        </authorList>
    </citation>
    <scope>NUCLEOTIDE SEQUENCE</scope>
    <source>
        <strain evidence="1">MA.CK_05/00002290</strain>
    </source>
</reference>
<reference evidence="1" key="2">
    <citation type="submission" date="2020-02" db="EMBL/GenBank/DDBJ databases">
        <authorList>
            <consortium name="NCBI Pathogen Detection Project"/>
        </authorList>
    </citation>
    <scope>NUCLEOTIDE SEQUENCE</scope>
    <source>
        <strain evidence="1">MA.CK_05/00002290</strain>
    </source>
</reference>
<evidence type="ECO:0000313" key="1">
    <source>
        <dbReference type="EMBL" id="HAG5376602.1"/>
    </source>
</evidence>
<organism evidence="1">
    <name type="scientific">Salmonella enterica</name>
    <name type="common">Salmonella choleraesuis</name>
    <dbReference type="NCBI Taxonomy" id="28901"/>
    <lineage>
        <taxon>Bacteria</taxon>
        <taxon>Pseudomonadati</taxon>
        <taxon>Pseudomonadota</taxon>
        <taxon>Gammaproteobacteria</taxon>
        <taxon>Enterobacterales</taxon>
        <taxon>Enterobacteriaceae</taxon>
        <taxon>Salmonella</taxon>
    </lineage>
</organism>
<proteinExistence type="predicted"/>
<gene>
    <name evidence="1" type="ORF">G8P63_002838</name>
</gene>
<sequence>MPDYFNSGRFARSGSRAGYSIADRAARLTGGDNSRSENSSKRHSEAHYIASSQAAQNNPLLALQLLRQGTDSRTALKQLSTQARMLSCFTARYMESTFPGWECLDDEDKNAAAFLVSLSDGDSNGYMAAFHYALNKIRTYLDPLMTEEILNIYQEYNARLRADAATRRRVVNVCR</sequence>
<dbReference type="AlphaFoldDB" id="A0A765FTJ8"/>
<comment type="caution">
    <text evidence="1">The sequence shown here is derived from an EMBL/GenBank/DDBJ whole genome shotgun (WGS) entry which is preliminary data.</text>
</comment>
<dbReference type="EMBL" id="DAAYQX010000006">
    <property type="protein sequence ID" value="HAG5376602.1"/>
    <property type="molecule type" value="Genomic_DNA"/>
</dbReference>
<protein>
    <submittedName>
        <fullName evidence="1">Uncharacterized protein</fullName>
    </submittedName>
</protein>
<name>A0A765FTJ8_SALER</name>